<evidence type="ECO:0000313" key="2">
    <source>
        <dbReference type="EMBL" id="MFC5947011.1"/>
    </source>
</evidence>
<feature type="transmembrane region" description="Helical" evidence="1">
    <location>
        <begin position="46"/>
        <end position="66"/>
    </location>
</feature>
<evidence type="ECO:0000313" key="3">
    <source>
        <dbReference type="Proteomes" id="UP001596119"/>
    </source>
</evidence>
<keyword evidence="3" id="KW-1185">Reference proteome</keyword>
<keyword evidence="1" id="KW-0812">Transmembrane</keyword>
<keyword evidence="1" id="KW-0472">Membrane</keyword>
<dbReference type="EMBL" id="JBHSQK010000005">
    <property type="protein sequence ID" value="MFC5947011.1"/>
    <property type="molecule type" value="Genomic_DNA"/>
</dbReference>
<evidence type="ECO:0000256" key="1">
    <source>
        <dbReference type="SAM" id="Phobius"/>
    </source>
</evidence>
<dbReference type="InterPro" id="IPR009937">
    <property type="entry name" value="Phage_holin_3_6"/>
</dbReference>
<feature type="transmembrane region" description="Helical" evidence="1">
    <location>
        <begin position="78"/>
        <end position="100"/>
    </location>
</feature>
<organism evidence="2 3">
    <name type="scientific">Pseudonocardia lutea</name>
    <dbReference type="NCBI Taxonomy" id="2172015"/>
    <lineage>
        <taxon>Bacteria</taxon>
        <taxon>Bacillati</taxon>
        <taxon>Actinomycetota</taxon>
        <taxon>Actinomycetes</taxon>
        <taxon>Pseudonocardiales</taxon>
        <taxon>Pseudonocardiaceae</taxon>
        <taxon>Pseudonocardia</taxon>
    </lineage>
</organism>
<sequence length="125" mass="12865">MTEGNARREEPVRALTEDVRALVRSEVRAMREDLVGELGRARTASLLLGGAGLLGLLATGSSAALLMRLLDLVLPRAASAAVVTALYGGAAGALAAAGLAEARRVRDEVSDTVGRVRQEVSGTQG</sequence>
<gene>
    <name evidence="2" type="ORF">ACFQH9_01810</name>
</gene>
<accession>A0ABW1I081</accession>
<proteinExistence type="predicted"/>
<dbReference type="RefSeq" id="WP_379563457.1">
    <property type="nucleotide sequence ID" value="NZ_JBHSQK010000005.1"/>
</dbReference>
<comment type="caution">
    <text evidence="2">The sequence shown here is derived from an EMBL/GenBank/DDBJ whole genome shotgun (WGS) entry which is preliminary data.</text>
</comment>
<name>A0ABW1I081_9PSEU</name>
<keyword evidence="1" id="KW-1133">Transmembrane helix</keyword>
<dbReference type="Proteomes" id="UP001596119">
    <property type="component" value="Unassembled WGS sequence"/>
</dbReference>
<dbReference type="Pfam" id="PF07332">
    <property type="entry name" value="Phage_holin_3_6"/>
    <property type="match status" value="1"/>
</dbReference>
<reference evidence="3" key="1">
    <citation type="journal article" date="2019" name="Int. J. Syst. Evol. Microbiol.">
        <title>The Global Catalogue of Microorganisms (GCM) 10K type strain sequencing project: providing services to taxonomists for standard genome sequencing and annotation.</title>
        <authorList>
            <consortium name="The Broad Institute Genomics Platform"/>
            <consortium name="The Broad Institute Genome Sequencing Center for Infectious Disease"/>
            <person name="Wu L."/>
            <person name="Ma J."/>
        </authorList>
    </citation>
    <scope>NUCLEOTIDE SEQUENCE [LARGE SCALE GENOMIC DNA]</scope>
    <source>
        <strain evidence="3">CGMCC 4.7397</strain>
    </source>
</reference>
<protein>
    <submittedName>
        <fullName evidence="2">Phage holin family protein</fullName>
    </submittedName>
</protein>